<dbReference type="Proteomes" id="UP001642482">
    <property type="component" value="Unassembled WGS sequence"/>
</dbReference>
<evidence type="ECO:0000313" key="3">
    <source>
        <dbReference type="EMBL" id="CAK7220748.1"/>
    </source>
</evidence>
<dbReference type="PANTHER" id="PTHR24006">
    <property type="entry name" value="UBIQUITIN CARBOXYL-TERMINAL HYDROLASE"/>
    <property type="match status" value="1"/>
</dbReference>
<dbReference type="InterPro" id="IPR038765">
    <property type="entry name" value="Papain-like_cys_pep_sf"/>
</dbReference>
<feature type="region of interest" description="Disordered" evidence="1">
    <location>
        <begin position="196"/>
        <end position="215"/>
    </location>
</feature>
<dbReference type="SUPFAM" id="SSF54001">
    <property type="entry name" value="Cysteine proteinases"/>
    <property type="match status" value="1"/>
</dbReference>
<evidence type="ECO:0000256" key="1">
    <source>
        <dbReference type="SAM" id="MobiDB-lite"/>
    </source>
</evidence>
<dbReference type="InterPro" id="IPR018200">
    <property type="entry name" value="USP_CS"/>
</dbReference>
<comment type="caution">
    <text evidence="3">The sequence shown here is derived from an EMBL/GenBank/DDBJ whole genome shotgun (WGS) entry which is preliminary data.</text>
</comment>
<reference evidence="3 4" key="1">
    <citation type="submission" date="2024-01" db="EMBL/GenBank/DDBJ databases">
        <authorList>
            <person name="Allen C."/>
            <person name="Tagirdzhanova G."/>
        </authorList>
    </citation>
    <scope>NUCLEOTIDE SEQUENCE [LARGE SCALE GENOMIC DNA]</scope>
</reference>
<feature type="compositionally biased region" description="Basic and acidic residues" evidence="1">
    <location>
        <begin position="1"/>
        <end position="14"/>
    </location>
</feature>
<feature type="domain" description="USP" evidence="2">
    <location>
        <begin position="1732"/>
        <end position="2066"/>
    </location>
</feature>
<dbReference type="InterPro" id="IPR001394">
    <property type="entry name" value="Peptidase_C19_UCH"/>
</dbReference>
<organism evidence="3 4">
    <name type="scientific">Sporothrix eucalyptigena</name>
    <dbReference type="NCBI Taxonomy" id="1812306"/>
    <lineage>
        <taxon>Eukaryota</taxon>
        <taxon>Fungi</taxon>
        <taxon>Dikarya</taxon>
        <taxon>Ascomycota</taxon>
        <taxon>Pezizomycotina</taxon>
        <taxon>Sordariomycetes</taxon>
        <taxon>Sordariomycetidae</taxon>
        <taxon>Ophiostomatales</taxon>
        <taxon>Ophiostomataceae</taxon>
        <taxon>Sporothrix</taxon>
    </lineage>
</organism>
<dbReference type="PANTHER" id="PTHR24006:SF827">
    <property type="entry name" value="UBIQUITIN CARBOXYL-TERMINAL HYDROLASE 34"/>
    <property type="match status" value="1"/>
</dbReference>
<feature type="compositionally biased region" description="Pro residues" evidence="1">
    <location>
        <begin position="140"/>
        <end position="149"/>
    </location>
</feature>
<dbReference type="InterPro" id="IPR028889">
    <property type="entry name" value="USP"/>
</dbReference>
<protein>
    <recommendedName>
        <fullName evidence="2">USP domain-containing protein</fullName>
    </recommendedName>
</protein>
<dbReference type="CDD" id="cd02659">
    <property type="entry name" value="peptidase_C19C"/>
    <property type="match status" value="1"/>
</dbReference>
<accession>A0ABP0BMD0</accession>
<dbReference type="Pfam" id="PF00443">
    <property type="entry name" value="UCH"/>
    <property type="match status" value="1"/>
</dbReference>
<proteinExistence type="predicted"/>
<dbReference type="InterPro" id="IPR021905">
    <property type="entry name" value="DUF3517"/>
</dbReference>
<name>A0ABP0BMD0_9PEZI</name>
<dbReference type="Gene3D" id="3.90.70.10">
    <property type="entry name" value="Cysteine proteinases"/>
    <property type="match status" value="1"/>
</dbReference>
<evidence type="ECO:0000259" key="2">
    <source>
        <dbReference type="PROSITE" id="PS50235"/>
    </source>
</evidence>
<dbReference type="PROSITE" id="PS50235">
    <property type="entry name" value="USP_3"/>
    <property type="match status" value="1"/>
</dbReference>
<sequence>MERESRSPELESTERGGSSEPNSTRPNPFKDGDESLRKRRRTSLNVDSRSRSVESDTNSPLDDSGGIATASASPSTVGELNDSVMALDNGPRSSAPHTPEKKTSAVAEGGSPAEPAGGPPSHVTLSLRNSARHTLDTIPSSPPPSPTPSGRPQAPDTTIDSVELTEDSLMASLENGAANEAASGADPAVVPADVVSTTHKEPEPPSIDLSGTSSPPIEVVDIISDDENDSFASAEPHVTLLSENPVMSQGMLLPDPSGDFPYLSNGEAPSDIMMVLVGPLTQDMSVSQQLQEWIEQYLLFAKTSTFERVYQSYTANRSLWLALPDLIWGAPNLRLAGLGTPDLATRLKVLSFCHSFARLTAYFVELEIYLLGHSSAADVLQSREHISAYFLLALSNLTKRDIALRDEDRMDVAFEADDISSIIAEFASFYQTEEGGTFHLLSRLLEMQIAIMPTYPKISENFSQITGMAANITREAYRNVARADFSPFAIALEKDIFALGQKIFTDCSAALDTVVSNHITILAQDNASLIINALGDLVYVHLKVDEQEAMALASGIEESYPMPLECIPDAFSMKWRFNMFCRLIKNSQMQLRLMAITSLCQELVGCWRRYGDQAQEHLQDESVLRYVTDVISNAGLVSYMLGPTCHPEITAESGNVIGFLAVTHTYANTHTDLFWQTVTTTQDPRIAEALIRTMCRTVNLLSYEAAVYLCKGFLDVHIGAFTPSMREFFEAIFRNLTGKAPHEPASMDSIIPYDVCLQLLRESSVASAKAPVAYPDVQSFAIEKLVECLRVFQLGPDQRKSLYRTCLADLTQRSQTTLGSLCAIHIINRKCGGRDLAFLTDENDLTKLVVDELEQALQRSRQLPYPAVINGTANTPRRDMIHSILHGYPYTLTPELSYRLWEMMVGSAAGCKEDRNASWNVFSHCAKSAGQQRQQENNPFLTLCLVEFLPRLPPSCFCEALLEFLRERLLLLLDDTSCNLLDVTPEKERETKVIVDEDKGIDRIALEQLWRIILTAPPNTIERHATHFLVNEVYIESRCIRMFPLYRTRRIHLALVRRCLQQLSSAALKLKMVPTDVVMAQVATDSDTKAGPEALSEASIDEQELLFIRSLKVLQEFLRLYRASAHFSSFDLRPYIAGSPKSVEGESAELKYQSFDGDNQTEVKPLDIGRQNTAASLLASLKEATGFENYRIFYRGKAFSPKGVDICRSLEDLQIHNGLILVKRDVDPDVETDDNYLGGSPVESEILCRFKELWEYLSMEERLSREIHEFLVQLPTNDEFLSHFDKDDLAYTDVFYIGQPYKSLYAMHALHEYLLRRLQQTDEAESIATVLVPSPKSSETADVQMQTPDSTDVELTASDAAAAISETAAFYSSALSTAVRLITSAICDPNVTQVSANPSLQVRLNIQLLEMLGFVLSCPQLPSSSFNNLDAKLLDRLMDILLEEFQSGRADSVSTLIKDSFTAVMKACTLSREFWEAFKKHEKSRDLIERLLFLDDRLEIRQLAESHIGEKIGSKDSAFVVAPSEFREYFWPVVLGIVPQAIKKPAKCEGVFNLTDNLFRELLDANSPVLDIALLLHQTGSLLLSCTTSEDVTQLECADYAVYGLTRLFQSVYRASQNLDIVGVLPANFMNRLFWKHLFPPWRSNSNADAMDSSATTQASYPRIVVTSQTRALLMKVISDLIEDDIRLLPVIIRNLDQLVPCEKTEEDEPYHYELPATFDRTRALRAPCGYVGLRNLSNTCYFNSLFTQLFMNVPFREFMMNVPIEDENNTQSLLFQTRIVFGYLQDSIRRFVDTQMCVGSVKTYDDTLIDIHNQMDVDEFYNLLFDRWEGQIVSEDDKKRFRSFFGGRIVQQVRSKECEHVSERLEPFSAIQCDIKGKASLQESLEAYVEGEIMEGDNKYNCSSCDRHVDAIKRACLKDIPDHLIFHLKRFDFNLRTLQRSKINDYFSFPHEIDMRPYTIDQLSNLSEELSPDMFELVGVLVHSGTAESGHYYSYIRERPSSKANESWVEFNDDTVTTWDHSLMESMCFGGNDSRPFNPYGTDGSNYGIPPEKVYSAYMLFYQRSSSLAREQDALAQSGSISPVKATMPVALSDHIHSENTSMVRRHALYDPQHIPFVSKMLNQVQIVNPSGECSGNHKMEDLAVQMALSHLDQVAARTKDIPDFSTLFNGVVAVGKKCEFCSLAIFDYFDDRPEILRQMVQRSIEPSVRADMARLLITSLQIIKDAFPRSYNMSEDDFEMEADEDGIVTEDHGGRTELNRSSSILHSAAFMMQTLWEHFHLVSRSWHEVFGFMLEFVNMGREELGVFIDLEGFRRAVLTISADSGFPLDAQFTRLVIILQRRTRAPSFQTLIALIRTMLVGMYPLRTTPRSDIEMFVADDTSRLRLARRDLDGDIPMSRSEYSIMGRDWNRDYGNVFVDKLISIDQNAPATNTIIARLMATHPAMEAKIFTTIKANITCNSAAVPQSPFLRSAVVFMRNVKSARLATQMMAHLSGQCRGLANNEGRAFFEALRGLYYGNTGTAGQIDVLALMDGLRYIPIWVPGLLCYFDTSVSLSVESFLQDAIFQHGPDSTFDDDEGGQERAAMLKLTAKRLGVETLQYIQSTFIEREIPINSSIAATFQRLLTQCTPYYAPLDDGTNDELSLQFHQLSIVN</sequence>
<feature type="region of interest" description="Disordered" evidence="1">
    <location>
        <begin position="1"/>
        <end position="162"/>
    </location>
</feature>
<feature type="compositionally biased region" description="Polar residues" evidence="1">
    <location>
        <begin position="15"/>
        <end position="26"/>
    </location>
</feature>
<gene>
    <name evidence="3" type="ORF">SEUCBS140593_004335</name>
</gene>
<dbReference type="InterPro" id="IPR050164">
    <property type="entry name" value="Peptidase_C19"/>
</dbReference>
<dbReference type="EMBL" id="CAWUHD010000037">
    <property type="protein sequence ID" value="CAK7220748.1"/>
    <property type="molecule type" value="Genomic_DNA"/>
</dbReference>
<dbReference type="PROSITE" id="PS00973">
    <property type="entry name" value="USP_2"/>
    <property type="match status" value="1"/>
</dbReference>
<keyword evidence="4" id="KW-1185">Reference proteome</keyword>
<evidence type="ECO:0000313" key="4">
    <source>
        <dbReference type="Proteomes" id="UP001642482"/>
    </source>
</evidence>
<dbReference type="Pfam" id="PF12030">
    <property type="entry name" value="DUF3517"/>
    <property type="match status" value="1"/>
</dbReference>
<feature type="compositionally biased region" description="Low complexity" evidence="1">
    <location>
        <begin position="105"/>
        <end position="121"/>
    </location>
</feature>